<accession>A0ABS9WXY6</accession>
<keyword evidence="5" id="KW-1185">Reference proteome</keyword>
<dbReference type="InterPro" id="IPR043128">
    <property type="entry name" value="Rev_trsase/Diguanyl_cyclase"/>
</dbReference>
<organism evidence="4 5">
    <name type="scientific">Colwellia maritima</name>
    <dbReference type="NCBI Taxonomy" id="2912588"/>
    <lineage>
        <taxon>Bacteria</taxon>
        <taxon>Pseudomonadati</taxon>
        <taxon>Pseudomonadota</taxon>
        <taxon>Gammaproteobacteria</taxon>
        <taxon>Alteromonadales</taxon>
        <taxon>Colwelliaceae</taxon>
        <taxon>Colwellia</taxon>
    </lineage>
</organism>
<dbReference type="PANTHER" id="PTHR45138:SF9">
    <property type="entry name" value="DIGUANYLATE CYCLASE DGCM-RELATED"/>
    <property type="match status" value="1"/>
</dbReference>
<protein>
    <recommendedName>
        <fullName evidence="1">diguanylate cyclase</fullName>
        <ecNumber evidence="1">2.7.7.65</ecNumber>
    </recommendedName>
</protein>
<dbReference type="CDD" id="cd01949">
    <property type="entry name" value="GGDEF"/>
    <property type="match status" value="1"/>
</dbReference>
<dbReference type="RefSeq" id="WP_242283776.1">
    <property type="nucleotide sequence ID" value="NZ_JAKKSL010000001.1"/>
</dbReference>
<dbReference type="NCBIfam" id="TIGR00254">
    <property type="entry name" value="GGDEF"/>
    <property type="match status" value="1"/>
</dbReference>
<evidence type="ECO:0000313" key="5">
    <source>
        <dbReference type="Proteomes" id="UP001139646"/>
    </source>
</evidence>
<dbReference type="EMBL" id="JAKKSL010000001">
    <property type="protein sequence ID" value="MCI2282796.1"/>
    <property type="molecule type" value="Genomic_DNA"/>
</dbReference>
<dbReference type="InterPro" id="IPR029787">
    <property type="entry name" value="Nucleotide_cyclase"/>
</dbReference>
<evidence type="ECO:0000313" key="4">
    <source>
        <dbReference type="EMBL" id="MCI2282796.1"/>
    </source>
</evidence>
<comment type="catalytic activity">
    <reaction evidence="2">
        <text>2 GTP = 3',3'-c-di-GMP + 2 diphosphate</text>
        <dbReference type="Rhea" id="RHEA:24898"/>
        <dbReference type="ChEBI" id="CHEBI:33019"/>
        <dbReference type="ChEBI" id="CHEBI:37565"/>
        <dbReference type="ChEBI" id="CHEBI:58805"/>
        <dbReference type="EC" id="2.7.7.65"/>
    </reaction>
</comment>
<evidence type="ECO:0000256" key="1">
    <source>
        <dbReference type="ARBA" id="ARBA00012528"/>
    </source>
</evidence>
<name>A0ABS9WXY6_9GAMM</name>
<evidence type="ECO:0000256" key="2">
    <source>
        <dbReference type="ARBA" id="ARBA00034247"/>
    </source>
</evidence>
<dbReference type="SMART" id="SM00267">
    <property type="entry name" value="GGDEF"/>
    <property type="match status" value="1"/>
</dbReference>
<feature type="domain" description="GGDEF" evidence="3">
    <location>
        <begin position="45"/>
        <end position="179"/>
    </location>
</feature>
<proteinExistence type="predicted"/>
<dbReference type="InterPro" id="IPR050469">
    <property type="entry name" value="Diguanylate_Cyclase"/>
</dbReference>
<evidence type="ECO:0000259" key="3">
    <source>
        <dbReference type="PROSITE" id="PS50887"/>
    </source>
</evidence>
<dbReference type="PROSITE" id="PS50887">
    <property type="entry name" value="GGDEF"/>
    <property type="match status" value="1"/>
</dbReference>
<dbReference type="Proteomes" id="UP001139646">
    <property type="component" value="Unassembled WGS sequence"/>
</dbReference>
<comment type="caution">
    <text evidence="4">The sequence shown here is derived from an EMBL/GenBank/DDBJ whole genome shotgun (WGS) entry which is preliminary data.</text>
</comment>
<dbReference type="Pfam" id="PF00990">
    <property type="entry name" value="GGDEF"/>
    <property type="match status" value="1"/>
</dbReference>
<reference evidence="4" key="1">
    <citation type="submission" date="2022-01" db="EMBL/GenBank/DDBJ databases">
        <title>Colwellia maritima, isolated from seawater.</title>
        <authorList>
            <person name="Kristyanto S."/>
            <person name="Jung J."/>
            <person name="Jeon C.O."/>
        </authorList>
    </citation>
    <scope>NUCLEOTIDE SEQUENCE</scope>
    <source>
        <strain evidence="4">MSW7</strain>
    </source>
</reference>
<sequence>MTDQVALQERLENQAARDELTGAFNRRVCHEILEQQIATSRINGEPFAVVFVDIDYFKAINDQYGHRVGDIVLQAFVSKMEEHLRENDLLFRWGGEEFLVLLPDLDEAKQYRVAEKLCKTIERNRITLADQTEITLTVSMGVSTYPAHGSTRDQLIEKADIAMYRAKANGRNRVELYSDSE</sequence>
<gene>
    <name evidence="4" type="ORF">L3081_04470</name>
</gene>
<dbReference type="EC" id="2.7.7.65" evidence="1"/>
<dbReference type="InterPro" id="IPR000160">
    <property type="entry name" value="GGDEF_dom"/>
</dbReference>
<dbReference type="Gene3D" id="3.30.70.270">
    <property type="match status" value="1"/>
</dbReference>
<dbReference type="SUPFAM" id="SSF55073">
    <property type="entry name" value="Nucleotide cyclase"/>
    <property type="match status" value="1"/>
</dbReference>
<dbReference type="PANTHER" id="PTHR45138">
    <property type="entry name" value="REGULATORY COMPONENTS OF SENSORY TRANSDUCTION SYSTEM"/>
    <property type="match status" value="1"/>
</dbReference>